<dbReference type="EMBL" id="JARHTQ010000028">
    <property type="protein sequence ID" value="MDF2260008.1"/>
    <property type="molecule type" value="Genomic_DNA"/>
</dbReference>
<gene>
    <name evidence="6" type="ORF">P2L57_31060</name>
</gene>
<evidence type="ECO:0000313" key="6">
    <source>
        <dbReference type="EMBL" id="MDF2260008.1"/>
    </source>
</evidence>
<evidence type="ECO:0000256" key="1">
    <source>
        <dbReference type="ARBA" id="ARBA00004141"/>
    </source>
</evidence>
<keyword evidence="3 5" id="KW-1133">Transmembrane helix</keyword>
<sequence>MTSSRTRVPWATALYATVVALGAYGIGQLAPERREKLLRAHSTNLDNLRAGRWHTLATSAFLTEAAPGPAHTALLVTVLGRSEAAWGARRTAGVFALGHIGASLLVYAGLRAVGSSAETARAIDVGPSYGFNAVVGGRAARIPHPGLRAAAVTGLLALGVRPLLRRRRAFVDAGHLAALAIGLAAGTARRSG</sequence>
<evidence type="ECO:0000256" key="5">
    <source>
        <dbReference type="SAM" id="Phobius"/>
    </source>
</evidence>
<dbReference type="Gene3D" id="1.20.1540.10">
    <property type="entry name" value="Rhomboid-like"/>
    <property type="match status" value="1"/>
</dbReference>
<feature type="transmembrane region" description="Helical" evidence="5">
    <location>
        <begin position="12"/>
        <end position="30"/>
    </location>
</feature>
<comment type="subcellular location">
    <subcellularLocation>
        <location evidence="1">Membrane</location>
        <topology evidence="1">Multi-pass membrane protein</topology>
    </subcellularLocation>
</comment>
<evidence type="ECO:0008006" key="8">
    <source>
        <dbReference type="Google" id="ProtNLM"/>
    </source>
</evidence>
<dbReference type="Pfam" id="PF20401">
    <property type="entry name" value="Rhomboid_2"/>
    <property type="match status" value="1"/>
</dbReference>
<evidence type="ECO:0000256" key="4">
    <source>
        <dbReference type="ARBA" id="ARBA00023136"/>
    </source>
</evidence>
<accession>A0ABT5Z8G4</accession>
<protein>
    <recommendedName>
        <fullName evidence="8">Rhomboid family intramembrane serine protease</fullName>
    </recommendedName>
</protein>
<name>A0ABT5Z8G4_9ACTN</name>
<proteinExistence type="predicted"/>
<dbReference type="RefSeq" id="WP_275820181.1">
    <property type="nucleotide sequence ID" value="NZ_BAAANM010000003.1"/>
</dbReference>
<dbReference type="Proteomes" id="UP001220022">
    <property type="component" value="Unassembled WGS sequence"/>
</dbReference>
<dbReference type="SUPFAM" id="SSF144091">
    <property type="entry name" value="Rhomboid-like"/>
    <property type="match status" value="1"/>
</dbReference>
<dbReference type="InterPro" id="IPR046862">
    <property type="entry name" value="Rhomboid_2"/>
</dbReference>
<keyword evidence="4 5" id="KW-0472">Membrane</keyword>
<keyword evidence="7" id="KW-1185">Reference proteome</keyword>
<evidence type="ECO:0000313" key="7">
    <source>
        <dbReference type="Proteomes" id="UP001220022"/>
    </source>
</evidence>
<dbReference type="InterPro" id="IPR035952">
    <property type="entry name" value="Rhomboid-like_sf"/>
</dbReference>
<evidence type="ECO:0000256" key="3">
    <source>
        <dbReference type="ARBA" id="ARBA00022989"/>
    </source>
</evidence>
<organism evidence="6 7">
    <name type="scientific">Streptantibioticus ferralitis</name>
    <dbReference type="NCBI Taxonomy" id="236510"/>
    <lineage>
        <taxon>Bacteria</taxon>
        <taxon>Bacillati</taxon>
        <taxon>Actinomycetota</taxon>
        <taxon>Actinomycetes</taxon>
        <taxon>Kitasatosporales</taxon>
        <taxon>Streptomycetaceae</taxon>
        <taxon>Streptantibioticus</taxon>
    </lineage>
</organism>
<comment type="caution">
    <text evidence="6">The sequence shown here is derived from an EMBL/GenBank/DDBJ whole genome shotgun (WGS) entry which is preliminary data.</text>
</comment>
<keyword evidence="2 5" id="KW-0812">Transmembrane</keyword>
<evidence type="ECO:0000256" key="2">
    <source>
        <dbReference type="ARBA" id="ARBA00022692"/>
    </source>
</evidence>
<reference evidence="6 7" key="1">
    <citation type="submission" date="2023-03" db="EMBL/GenBank/DDBJ databases">
        <title>Draft genome sequence of type strain Streptomyces ferralitis JCM 14344.</title>
        <authorList>
            <person name="Klaysubun C."/>
            <person name="Duangmal K."/>
        </authorList>
    </citation>
    <scope>NUCLEOTIDE SEQUENCE [LARGE SCALE GENOMIC DNA]</scope>
    <source>
        <strain evidence="6 7">JCM 14344</strain>
    </source>
</reference>